<dbReference type="Pfam" id="PF07729">
    <property type="entry name" value="FCD"/>
    <property type="match status" value="1"/>
</dbReference>
<dbReference type="InterPro" id="IPR008920">
    <property type="entry name" value="TF_FadR/GntR_C"/>
</dbReference>
<dbReference type="CDD" id="cd07377">
    <property type="entry name" value="WHTH_GntR"/>
    <property type="match status" value="1"/>
</dbReference>
<proteinExistence type="predicted"/>
<dbReference type="Proteomes" id="UP000199119">
    <property type="component" value="Unassembled WGS sequence"/>
</dbReference>
<dbReference type="SUPFAM" id="SSF46785">
    <property type="entry name" value="Winged helix' DNA-binding domain"/>
    <property type="match status" value="1"/>
</dbReference>
<dbReference type="SMART" id="SM00895">
    <property type="entry name" value="FCD"/>
    <property type="match status" value="1"/>
</dbReference>
<dbReference type="PRINTS" id="PR00035">
    <property type="entry name" value="HTHGNTR"/>
</dbReference>
<dbReference type="SUPFAM" id="SSF48008">
    <property type="entry name" value="GntR ligand-binding domain-like"/>
    <property type="match status" value="1"/>
</dbReference>
<dbReference type="GO" id="GO:0003677">
    <property type="term" value="F:DNA binding"/>
    <property type="evidence" value="ECO:0007669"/>
    <property type="project" value="UniProtKB-KW"/>
</dbReference>
<dbReference type="Gene3D" id="1.20.120.530">
    <property type="entry name" value="GntR ligand-binding domain-like"/>
    <property type="match status" value="1"/>
</dbReference>
<keyword evidence="2" id="KW-0238">DNA-binding</keyword>
<dbReference type="Gene3D" id="1.10.10.10">
    <property type="entry name" value="Winged helix-like DNA-binding domain superfamily/Winged helix DNA-binding domain"/>
    <property type="match status" value="1"/>
</dbReference>
<dbReference type="PANTHER" id="PTHR43537:SF5">
    <property type="entry name" value="UXU OPERON TRANSCRIPTIONAL REGULATOR"/>
    <property type="match status" value="1"/>
</dbReference>
<keyword evidence="6" id="KW-1185">Reference proteome</keyword>
<gene>
    <name evidence="5" type="ORF">SAMN04489711_10719</name>
</gene>
<evidence type="ECO:0000259" key="4">
    <source>
        <dbReference type="PROSITE" id="PS50949"/>
    </source>
</evidence>
<dbReference type="InterPro" id="IPR000524">
    <property type="entry name" value="Tscrpt_reg_HTH_GntR"/>
</dbReference>
<evidence type="ECO:0000256" key="2">
    <source>
        <dbReference type="ARBA" id="ARBA00023125"/>
    </source>
</evidence>
<organism evidence="5 6">
    <name type="scientific">Paracidovorax wautersii</name>
    <dbReference type="NCBI Taxonomy" id="1177982"/>
    <lineage>
        <taxon>Bacteria</taxon>
        <taxon>Pseudomonadati</taxon>
        <taxon>Pseudomonadota</taxon>
        <taxon>Betaproteobacteria</taxon>
        <taxon>Burkholderiales</taxon>
        <taxon>Comamonadaceae</taxon>
        <taxon>Paracidovorax</taxon>
    </lineage>
</organism>
<sequence>MSSSFSAIKPTIKLADQVASALEAEIREGRIQAAEKLPTEAALAQQFQVSRTVVREAISRLKSRGLVDSRQGSGVYVQAPGIEPLQFALPHAASREAVMQIVEVRRALESEVAELAAQRRSADDLTAIRQAMQAIHDAVAAGRDGVEEDVLFHRAIARAAGNPFLINTLDYLAQFLQGATRVTRANEARRSDLSQAVTREHERIVQAIEAGDPAAARNAATAHMHNALDRIAQADPSFWTQSGDRLAEPLVAAVPPGLK</sequence>
<keyword evidence="1" id="KW-0805">Transcription regulation</keyword>
<dbReference type="InterPro" id="IPR036388">
    <property type="entry name" value="WH-like_DNA-bd_sf"/>
</dbReference>
<dbReference type="PROSITE" id="PS50949">
    <property type="entry name" value="HTH_GNTR"/>
    <property type="match status" value="1"/>
</dbReference>
<dbReference type="GO" id="GO:0003700">
    <property type="term" value="F:DNA-binding transcription factor activity"/>
    <property type="evidence" value="ECO:0007669"/>
    <property type="project" value="InterPro"/>
</dbReference>
<evidence type="ECO:0000256" key="1">
    <source>
        <dbReference type="ARBA" id="ARBA00023015"/>
    </source>
</evidence>
<dbReference type="InterPro" id="IPR011711">
    <property type="entry name" value="GntR_C"/>
</dbReference>
<dbReference type="EMBL" id="FONX01000007">
    <property type="protein sequence ID" value="SFE90535.1"/>
    <property type="molecule type" value="Genomic_DNA"/>
</dbReference>
<dbReference type="OrthoDB" id="1040417at2"/>
<dbReference type="InterPro" id="IPR036390">
    <property type="entry name" value="WH_DNA-bd_sf"/>
</dbReference>
<evidence type="ECO:0000313" key="5">
    <source>
        <dbReference type="EMBL" id="SFE90535.1"/>
    </source>
</evidence>
<evidence type="ECO:0000313" key="6">
    <source>
        <dbReference type="Proteomes" id="UP000199119"/>
    </source>
</evidence>
<dbReference type="RefSeq" id="WP_092939667.1">
    <property type="nucleotide sequence ID" value="NZ_FONX01000007.1"/>
</dbReference>
<name>A0A1I2ECE6_9BURK</name>
<dbReference type="STRING" id="1177982.SAMN04489711_10719"/>
<evidence type="ECO:0000256" key="3">
    <source>
        <dbReference type="ARBA" id="ARBA00023163"/>
    </source>
</evidence>
<reference evidence="6" key="1">
    <citation type="submission" date="2016-10" db="EMBL/GenBank/DDBJ databases">
        <authorList>
            <person name="Varghese N."/>
            <person name="Submissions S."/>
        </authorList>
    </citation>
    <scope>NUCLEOTIDE SEQUENCE [LARGE SCALE GENOMIC DNA]</scope>
    <source>
        <strain evidence="6">DSM 27981</strain>
    </source>
</reference>
<dbReference type="AlphaFoldDB" id="A0A1I2ECE6"/>
<accession>A0A1I2ECE6</accession>
<dbReference type="Pfam" id="PF00392">
    <property type="entry name" value="GntR"/>
    <property type="match status" value="1"/>
</dbReference>
<protein>
    <submittedName>
        <fullName evidence="5">Transcriptional regulator, GntR family</fullName>
    </submittedName>
</protein>
<keyword evidence="3" id="KW-0804">Transcription</keyword>
<dbReference type="PANTHER" id="PTHR43537">
    <property type="entry name" value="TRANSCRIPTIONAL REGULATOR, GNTR FAMILY"/>
    <property type="match status" value="1"/>
</dbReference>
<feature type="domain" description="HTH gntR-type" evidence="4">
    <location>
        <begin position="12"/>
        <end position="80"/>
    </location>
</feature>
<dbReference type="SMART" id="SM00345">
    <property type="entry name" value="HTH_GNTR"/>
    <property type="match status" value="1"/>
</dbReference>